<evidence type="ECO:0000313" key="3">
    <source>
        <dbReference type="EMBL" id="EGC29800.1"/>
    </source>
</evidence>
<dbReference type="InterPro" id="IPR009053">
    <property type="entry name" value="Prefoldin"/>
</dbReference>
<dbReference type="PANTHER" id="PTHR20903:SF0">
    <property type="entry name" value="PREFOLDIN SUBUNIT 1"/>
    <property type="match status" value="1"/>
</dbReference>
<dbReference type="GO" id="GO:0051082">
    <property type="term" value="F:unfolded protein binding"/>
    <property type="evidence" value="ECO:0000318"/>
    <property type="project" value="GO_Central"/>
</dbReference>
<sequence length="115" mass="13248">MEILDKQAFFETREKIFALNKNLNSIRQRVQIAETDRKKCLITVKELESLPQTTKTYKAVGKMFVVAPINTLKVELKQQAAKREEESTGYINQGKYIEAQLNEAQASLKELVKMK</sequence>
<dbReference type="GO" id="GO:0006457">
    <property type="term" value="P:protein folding"/>
    <property type="evidence" value="ECO:0000318"/>
    <property type="project" value="GO_Central"/>
</dbReference>
<dbReference type="Proteomes" id="UP000001064">
    <property type="component" value="Unassembled WGS sequence"/>
</dbReference>
<name>F1A1X1_DICPU</name>
<dbReference type="OMA" id="REMIQQK"/>
<dbReference type="InParanoid" id="F1A1X1"/>
<accession>F1A1X1</accession>
<evidence type="ECO:0000256" key="1">
    <source>
        <dbReference type="ARBA" id="ARBA00008045"/>
    </source>
</evidence>
<dbReference type="PANTHER" id="PTHR20903">
    <property type="entry name" value="PREFOLDIN SUBUNIT 1-RELATED"/>
    <property type="match status" value="1"/>
</dbReference>
<dbReference type="OrthoDB" id="5242628at2759"/>
<organism evidence="3 4">
    <name type="scientific">Dictyostelium purpureum</name>
    <name type="common">Slime mold</name>
    <dbReference type="NCBI Taxonomy" id="5786"/>
    <lineage>
        <taxon>Eukaryota</taxon>
        <taxon>Amoebozoa</taxon>
        <taxon>Evosea</taxon>
        <taxon>Eumycetozoa</taxon>
        <taxon>Dictyostelia</taxon>
        <taxon>Dictyosteliales</taxon>
        <taxon>Dictyosteliaceae</taxon>
        <taxon>Dictyostelium</taxon>
    </lineage>
</organism>
<proteinExistence type="inferred from homology"/>
<gene>
    <name evidence="3" type="ORF">DICPUDRAFT_42377</name>
</gene>
<keyword evidence="2" id="KW-0143">Chaperone</keyword>
<dbReference type="KEGG" id="dpp:DICPUDRAFT_42377"/>
<dbReference type="GO" id="GO:0016272">
    <property type="term" value="C:prefoldin complex"/>
    <property type="evidence" value="ECO:0007669"/>
    <property type="project" value="InterPro"/>
</dbReference>
<evidence type="ECO:0008006" key="5">
    <source>
        <dbReference type="Google" id="ProtNLM"/>
    </source>
</evidence>
<comment type="similarity">
    <text evidence="1">Belongs to the prefoldin subunit beta family.</text>
</comment>
<evidence type="ECO:0000256" key="2">
    <source>
        <dbReference type="ARBA" id="ARBA00023186"/>
    </source>
</evidence>
<protein>
    <recommendedName>
        <fullName evidence="5">Prefoldin subunit 1</fullName>
    </recommendedName>
</protein>
<dbReference type="FunCoup" id="F1A1X1">
    <property type="interactions" value="429"/>
</dbReference>
<dbReference type="AlphaFoldDB" id="F1A1X1"/>
<reference evidence="4" key="1">
    <citation type="journal article" date="2011" name="Genome Biol.">
        <title>Comparative genomics of the social amoebae Dictyostelium discoideum and Dictyostelium purpureum.</title>
        <authorList>
            <consortium name="US DOE Joint Genome Institute (JGI-PGF)"/>
            <person name="Sucgang R."/>
            <person name="Kuo A."/>
            <person name="Tian X."/>
            <person name="Salerno W."/>
            <person name="Parikh A."/>
            <person name="Feasley C.L."/>
            <person name="Dalin E."/>
            <person name="Tu H."/>
            <person name="Huang E."/>
            <person name="Barry K."/>
            <person name="Lindquist E."/>
            <person name="Shapiro H."/>
            <person name="Bruce D."/>
            <person name="Schmutz J."/>
            <person name="Salamov A."/>
            <person name="Fey P."/>
            <person name="Gaudet P."/>
            <person name="Anjard C."/>
            <person name="Babu M.M."/>
            <person name="Basu S."/>
            <person name="Bushmanova Y."/>
            <person name="van der Wel H."/>
            <person name="Katoh-Kurasawa M."/>
            <person name="Dinh C."/>
            <person name="Coutinho P.M."/>
            <person name="Saito T."/>
            <person name="Elias M."/>
            <person name="Schaap P."/>
            <person name="Kay R.R."/>
            <person name="Henrissat B."/>
            <person name="Eichinger L."/>
            <person name="Rivero F."/>
            <person name="Putnam N.H."/>
            <person name="West C.M."/>
            <person name="Loomis W.F."/>
            <person name="Chisholm R.L."/>
            <person name="Shaulsky G."/>
            <person name="Strassmann J.E."/>
            <person name="Queller D.C."/>
            <person name="Kuspa A."/>
            <person name="Grigoriev I.V."/>
        </authorList>
    </citation>
    <scope>NUCLEOTIDE SEQUENCE [LARGE SCALE GENOMIC DNA]</scope>
    <source>
        <strain evidence="4">QSDP1</strain>
    </source>
</reference>
<dbReference type="GO" id="GO:0044183">
    <property type="term" value="F:protein folding chaperone"/>
    <property type="evidence" value="ECO:0000318"/>
    <property type="project" value="GO_Central"/>
</dbReference>
<dbReference type="Gene3D" id="1.10.287.370">
    <property type="match status" value="1"/>
</dbReference>
<dbReference type="VEuPathDB" id="AmoebaDB:DICPUDRAFT_42377"/>
<dbReference type="GO" id="GO:0005737">
    <property type="term" value="C:cytoplasm"/>
    <property type="evidence" value="ECO:0000318"/>
    <property type="project" value="GO_Central"/>
</dbReference>
<dbReference type="STRING" id="5786.F1A1X1"/>
<keyword evidence="4" id="KW-1185">Reference proteome</keyword>
<dbReference type="eggNOG" id="ENOG502RCN9">
    <property type="taxonomic scope" value="Eukaryota"/>
</dbReference>
<dbReference type="RefSeq" id="XP_003293665.1">
    <property type="nucleotide sequence ID" value="XM_003293617.1"/>
</dbReference>
<evidence type="ECO:0000313" key="4">
    <source>
        <dbReference type="Proteomes" id="UP000001064"/>
    </source>
</evidence>
<dbReference type="SUPFAM" id="SSF46579">
    <property type="entry name" value="Prefoldin"/>
    <property type="match status" value="1"/>
</dbReference>
<dbReference type="GeneID" id="10504991"/>
<dbReference type="InterPro" id="IPR002777">
    <property type="entry name" value="PFD_beta-like"/>
</dbReference>
<dbReference type="Pfam" id="PF01920">
    <property type="entry name" value="Prefoldin_2"/>
    <property type="match status" value="1"/>
</dbReference>
<dbReference type="EMBL" id="GL871390">
    <property type="protein sequence ID" value="EGC29800.1"/>
    <property type="molecule type" value="Genomic_DNA"/>
</dbReference>